<evidence type="ECO:0000256" key="1">
    <source>
        <dbReference type="SAM" id="MobiDB-lite"/>
    </source>
</evidence>
<dbReference type="CDD" id="cd00028">
    <property type="entry name" value="B_lectin"/>
    <property type="match status" value="1"/>
</dbReference>
<sequence>MDTTGIELHDMDAGTTTSIPIPAGQHYMGTYGSHVVTMVPGSSGQRFASLHILTSAGGQVTDTQMTGWPADATITGGTGAGDADTTVVHYTDTTGTRLALVDLNTGLITPISGTVPETNVSVLLTDKYIAWYSQQDTSVVHLVSRSSPGDPQTTVTVPAVAGMVATGFGIAGDWLIAIHSPSSTSTPTYGLGGPLTATPLTGGDTLTLLPHATPDEIRTGPGGVLVVGGASVTDWAARRVTPGPDGTPTLTAVDSDPATPSPIDGLSLAGGTLFTVERSSMPAVNGFTRAITLGTTPSYGAHTTFGRTWAPSNCDAVASCRPIGTGDGRISQLWRSNGDKVTVQRGETGYFIEPSATGGTLVDADGRYVVYDGGSTDKQYIGDTDSANPGRVLFTRPVTGAALSGSTLWEAGPTAGTISQVDLTTQKTVQTVATGAPCVPSELQAAASRWVYWSCGNNAPAGVWDLTTGKDIPLPSAGPAQLGDGYLVAHDKAAGKLVLTDVHTDTAVTSDLADLPAGPLTDDRRMTWAVDKYHGGIAYLDARENIHVVDPQIPASAPAPAAGTAMLSGQVLPPGHHLSSSSVTLVMQTDGNLVAYLKTGGSGTGQAIWSSRTSGHPGAYAIMQTDGNLVIYTSTGGPGKGGTLWSTKTYGNPGAHTALRDDGNLVVYRAGSTAPGGVLWSSGSYARSQTIASGQNMKAGWWTQSRYTRLVMQNDGNLVMYRKRDGAAIWSSRTSGHPGAYAIMQTDGNLVIYTSTGGPGKGGTLWSTRTYGNPGAYAVMQDDGNLVVYKRTGGIGKGGALWASNTTHNVP</sequence>
<dbReference type="Gene3D" id="2.90.10.10">
    <property type="entry name" value="Bulb-type lectin domain"/>
    <property type="match status" value="4"/>
</dbReference>
<evidence type="ECO:0000313" key="4">
    <source>
        <dbReference type="Proteomes" id="UP001257627"/>
    </source>
</evidence>
<keyword evidence="4" id="KW-1185">Reference proteome</keyword>
<reference evidence="3 4" key="1">
    <citation type="submission" date="2023-02" db="EMBL/GenBank/DDBJ databases">
        <authorList>
            <person name="Maleckis M."/>
        </authorList>
    </citation>
    <scope>NUCLEOTIDE SEQUENCE [LARGE SCALE GENOMIC DNA]</scope>
    <source>
        <strain evidence="3 4">P8-A2</strain>
    </source>
</reference>
<proteinExistence type="predicted"/>
<name>A0ABU3UPE1_9ACTN</name>
<organism evidence="3 4">
    <name type="scientific">Streptomyces mirabilis</name>
    <dbReference type="NCBI Taxonomy" id="68239"/>
    <lineage>
        <taxon>Bacteria</taxon>
        <taxon>Bacillati</taxon>
        <taxon>Actinomycetota</taxon>
        <taxon>Actinomycetes</taxon>
        <taxon>Kitasatosporales</taxon>
        <taxon>Streptomycetaceae</taxon>
        <taxon>Streptomyces</taxon>
    </lineage>
</organism>
<dbReference type="InterPro" id="IPR011044">
    <property type="entry name" value="Quino_amine_DH_bsu"/>
</dbReference>
<evidence type="ECO:0000259" key="2">
    <source>
        <dbReference type="PROSITE" id="PS50927"/>
    </source>
</evidence>
<evidence type="ECO:0000313" key="3">
    <source>
        <dbReference type="EMBL" id="MDU8995779.1"/>
    </source>
</evidence>
<feature type="domain" description="Bulb-type lectin" evidence="2">
    <location>
        <begin position="563"/>
        <end position="680"/>
    </location>
</feature>
<dbReference type="SUPFAM" id="SSF51110">
    <property type="entry name" value="alpha-D-mannose-specific plant lectins"/>
    <property type="match status" value="2"/>
</dbReference>
<dbReference type="InterPro" id="IPR036426">
    <property type="entry name" value="Bulb-type_lectin_dom_sf"/>
</dbReference>
<gene>
    <name evidence="3" type="ORF">PU648_26175</name>
</gene>
<accession>A0ABU3UPE1</accession>
<dbReference type="EMBL" id="JARAKF010000001">
    <property type="protein sequence ID" value="MDU8995779.1"/>
    <property type="molecule type" value="Genomic_DNA"/>
</dbReference>
<dbReference type="RefSeq" id="WP_316733581.1">
    <property type="nucleotide sequence ID" value="NZ_JARAKF010000001.1"/>
</dbReference>
<feature type="region of interest" description="Disordered" evidence="1">
    <location>
        <begin position="239"/>
        <end position="261"/>
    </location>
</feature>
<dbReference type="PROSITE" id="PS50927">
    <property type="entry name" value="BULB_LECTIN"/>
    <property type="match status" value="2"/>
</dbReference>
<dbReference type="Proteomes" id="UP001257627">
    <property type="component" value="Unassembled WGS sequence"/>
</dbReference>
<comment type="caution">
    <text evidence="3">The sequence shown here is derived from an EMBL/GenBank/DDBJ whole genome shotgun (WGS) entry which is preliminary data.</text>
</comment>
<dbReference type="SUPFAM" id="SSF50969">
    <property type="entry name" value="YVTN repeat-like/Quinoprotein amine dehydrogenase"/>
    <property type="match status" value="1"/>
</dbReference>
<dbReference type="SMART" id="SM00108">
    <property type="entry name" value="B_lectin"/>
    <property type="match status" value="2"/>
</dbReference>
<dbReference type="InterPro" id="IPR001480">
    <property type="entry name" value="Bulb-type_lectin_dom"/>
</dbReference>
<protein>
    <recommendedName>
        <fullName evidence="2">Bulb-type lectin domain-containing protein</fullName>
    </recommendedName>
</protein>
<feature type="domain" description="Bulb-type lectin" evidence="2">
    <location>
        <begin position="682"/>
        <end position="801"/>
    </location>
</feature>